<dbReference type="GO" id="GO:0006355">
    <property type="term" value="P:regulation of DNA-templated transcription"/>
    <property type="evidence" value="ECO:0007669"/>
    <property type="project" value="InterPro"/>
</dbReference>
<dbReference type="InterPro" id="IPR013199">
    <property type="entry name" value="HTH_Mga_DNA-bd_dom"/>
</dbReference>
<evidence type="ECO:0000256" key="1">
    <source>
        <dbReference type="ARBA" id="ARBA00022737"/>
    </source>
</evidence>
<dbReference type="InterPro" id="IPR011608">
    <property type="entry name" value="PRD"/>
</dbReference>
<dbReference type="InterPro" id="IPR007737">
    <property type="entry name" value="Mga_HTH"/>
</dbReference>
<dbReference type="RefSeq" id="WP_016126088.1">
    <property type="nucleotide sequence ID" value="NZ_KB976270.1"/>
</dbReference>
<dbReference type="Proteomes" id="UP000014023">
    <property type="component" value="Unassembled WGS sequence"/>
</dbReference>
<name>A0A9W5PYG5_BACCE</name>
<dbReference type="SUPFAM" id="SSF63520">
    <property type="entry name" value="PTS-regulatory domain, PRD"/>
    <property type="match status" value="2"/>
</dbReference>
<keyword evidence="2" id="KW-0805">Transcription regulation</keyword>
<comment type="caution">
    <text evidence="6">The sequence shown here is derived from an EMBL/GenBank/DDBJ whole genome shotgun (WGS) entry which is preliminary data.</text>
</comment>
<gene>
    <name evidence="6" type="ORF">IKE_05876</name>
</gene>
<keyword evidence="3" id="KW-0010">Activator</keyword>
<keyword evidence="4" id="KW-0804">Transcription</keyword>
<sequence>MLIQRQKQLLHLLSEDNKWFTLSEISKELTCSIKTVRKDILVIKDFLPSSWEIEIKKGKGIKMLKPTCAATTELDSLFFKSTTIFKVLNKFLEDNTHTVSSLAASLYIQESTIYPILKTIDNYLKDFKLTLKRRPLHIKGEELQIIFMFYDLYINAYHEDEWPFSEQLGKLLGSYLEQIEESFGIVFYSNSVKKLSIFIAILLERKMQGNIICLDKNLLSDIVETPFYQKLASIEEKRYNFCFTDEEKAIITVAINCSKYSYKDFGQTKQEVIQRFNEGQISVLNYVKEFIGILEKKIGKPLSENEEFVFSIIEYFKHTAYKLKILSKIQLPEKETTKYVKKQHSQTFHKVREAYNDWISKYNISNSVSEEEITTVATHVEATFMLLNPKSKRVLLIIDEGVSWSRYIKGILNVHFGNILKFVDHCGKEMDEESIKQRKIDLIITTVAVTCASMPVIHISIIPTNRELNEIKNFLDFKNT</sequence>
<dbReference type="PANTHER" id="PTHR30185">
    <property type="entry name" value="CRYPTIC BETA-GLUCOSIDE BGL OPERON ANTITERMINATOR"/>
    <property type="match status" value="1"/>
</dbReference>
<dbReference type="Pfam" id="PF00874">
    <property type="entry name" value="PRD"/>
    <property type="match status" value="1"/>
</dbReference>
<dbReference type="InterPro" id="IPR050661">
    <property type="entry name" value="BglG_antiterminators"/>
</dbReference>
<dbReference type="PROSITE" id="PS51372">
    <property type="entry name" value="PRD_2"/>
    <property type="match status" value="1"/>
</dbReference>
<dbReference type="Gene3D" id="1.10.10.10">
    <property type="entry name" value="Winged helix-like DNA-binding domain superfamily/Winged helix DNA-binding domain"/>
    <property type="match status" value="1"/>
</dbReference>
<dbReference type="Pfam" id="PF08280">
    <property type="entry name" value="HTH_Mga"/>
    <property type="match status" value="1"/>
</dbReference>
<accession>A0A9W5PYG5</accession>
<evidence type="ECO:0000313" key="7">
    <source>
        <dbReference type="Proteomes" id="UP000014023"/>
    </source>
</evidence>
<keyword evidence="1" id="KW-0677">Repeat</keyword>
<proteinExistence type="predicted"/>
<evidence type="ECO:0000256" key="2">
    <source>
        <dbReference type="ARBA" id="ARBA00023015"/>
    </source>
</evidence>
<dbReference type="Gene3D" id="1.10.1790.10">
    <property type="entry name" value="PRD domain"/>
    <property type="match status" value="1"/>
</dbReference>
<evidence type="ECO:0000256" key="3">
    <source>
        <dbReference type="ARBA" id="ARBA00023159"/>
    </source>
</evidence>
<evidence type="ECO:0000256" key="4">
    <source>
        <dbReference type="ARBA" id="ARBA00023163"/>
    </source>
</evidence>
<organism evidence="6 7">
    <name type="scientific">Bacillus cereus VD196</name>
    <dbReference type="NCBI Taxonomy" id="1053243"/>
    <lineage>
        <taxon>Bacteria</taxon>
        <taxon>Bacillati</taxon>
        <taxon>Bacillota</taxon>
        <taxon>Bacilli</taxon>
        <taxon>Bacillales</taxon>
        <taxon>Bacillaceae</taxon>
        <taxon>Bacillus</taxon>
        <taxon>Bacillus cereus group</taxon>
    </lineage>
</organism>
<dbReference type="EMBL" id="AHFL01000062">
    <property type="protein sequence ID" value="EOO61602.1"/>
    <property type="molecule type" value="Genomic_DNA"/>
</dbReference>
<dbReference type="InterPro" id="IPR036634">
    <property type="entry name" value="PRD_sf"/>
</dbReference>
<evidence type="ECO:0000259" key="5">
    <source>
        <dbReference type="PROSITE" id="PS51372"/>
    </source>
</evidence>
<feature type="domain" description="PRD" evidence="5">
    <location>
        <begin position="278"/>
        <end position="390"/>
    </location>
</feature>
<protein>
    <recommendedName>
        <fullName evidence="5">PRD domain-containing protein</fullName>
    </recommendedName>
</protein>
<dbReference type="AlphaFoldDB" id="A0A9W5PYG5"/>
<dbReference type="CDD" id="cd05568">
    <property type="entry name" value="PTS_IIB_bgl_like"/>
    <property type="match status" value="1"/>
</dbReference>
<dbReference type="InterPro" id="IPR036388">
    <property type="entry name" value="WH-like_DNA-bd_sf"/>
</dbReference>
<dbReference type="PANTHER" id="PTHR30185:SF18">
    <property type="entry name" value="TRANSCRIPTIONAL REGULATOR MTLR"/>
    <property type="match status" value="1"/>
</dbReference>
<reference evidence="6 7" key="1">
    <citation type="submission" date="2012-12" db="EMBL/GenBank/DDBJ databases">
        <title>The Genome Sequence of Bacillus cereus VD196.</title>
        <authorList>
            <consortium name="The Broad Institute Genome Sequencing Platform"/>
            <consortium name="The Broad Institute Genome Sequencing Center for Infectious Disease"/>
            <person name="Feldgarden M."/>
            <person name="Van der Auwera G.A."/>
            <person name="Mahillon J."/>
            <person name="Duprez V."/>
            <person name="Timmery S."/>
            <person name="Mattelet C."/>
            <person name="Dierick K."/>
            <person name="Sun M."/>
            <person name="Yu Z."/>
            <person name="Zhu L."/>
            <person name="Hu X."/>
            <person name="Shank E.B."/>
            <person name="Swiecicka I."/>
            <person name="Hansen B.M."/>
            <person name="Andrup L."/>
            <person name="Walker B."/>
            <person name="Young S.K."/>
            <person name="Zeng Q."/>
            <person name="Gargeya S."/>
            <person name="Fitzgerald M."/>
            <person name="Haas B."/>
            <person name="Abouelleil A."/>
            <person name="Alvarado L."/>
            <person name="Arachchi H.M."/>
            <person name="Berlin A.M."/>
            <person name="Chapman S.B."/>
            <person name="Dewar J."/>
            <person name="Goldberg J."/>
            <person name="Griggs A."/>
            <person name="Gujja S."/>
            <person name="Hansen M."/>
            <person name="Howarth C."/>
            <person name="Imamovic A."/>
            <person name="Larimer J."/>
            <person name="McCowan C."/>
            <person name="Murphy C."/>
            <person name="Neiman D."/>
            <person name="Pearson M."/>
            <person name="Priest M."/>
            <person name="Roberts A."/>
            <person name="Saif S."/>
            <person name="Shea T."/>
            <person name="Sisk P."/>
            <person name="Sykes S."/>
            <person name="Wortman J."/>
            <person name="Nusbaum C."/>
            <person name="Birren B."/>
        </authorList>
    </citation>
    <scope>NUCLEOTIDE SEQUENCE [LARGE SCALE GENOMIC DNA]</scope>
    <source>
        <strain evidence="6 7">VD196</strain>
    </source>
</reference>
<dbReference type="Pfam" id="PF05043">
    <property type="entry name" value="Mga"/>
    <property type="match status" value="1"/>
</dbReference>
<dbReference type="Gene3D" id="3.40.50.2300">
    <property type="match status" value="1"/>
</dbReference>
<evidence type="ECO:0000313" key="6">
    <source>
        <dbReference type="EMBL" id="EOO61602.1"/>
    </source>
</evidence>